<gene>
    <name evidence="1" type="ORF">ZHAS_00019482</name>
</gene>
<dbReference type="VEuPathDB" id="VectorBase:ASIC019482"/>
<dbReference type="EMBL" id="ATLV01024311">
    <property type="status" value="NOT_ANNOTATED_CDS"/>
    <property type="molecule type" value="Genomic_DNA"/>
</dbReference>
<dbReference type="AlphaFoldDB" id="A0A084WLX3"/>
<reference evidence="1 3" key="1">
    <citation type="journal article" date="2014" name="BMC Genomics">
        <title>Genome sequence of Anopheles sinensis provides insight into genetics basis of mosquito competence for malaria parasites.</title>
        <authorList>
            <person name="Zhou D."/>
            <person name="Zhang D."/>
            <person name="Ding G."/>
            <person name="Shi L."/>
            <person name="Hou Q."/>
            <person name="Ye Y."/>
            <person name="Xu Y."/>
            <person name="Zhou H."/>
            <person name="Xiong C."/>
            <person name="Li S."/>
            <person name="Yu J."/>
            <person name="Hong S."/>
            <person name="Yu X."/>
            <person name="Zou P."/>
            <person name="Chen C."/>
            <person name="Chang X."/>
            <person name="Wang W."/>
            <person name="Lv Y."/>
            <person name="Sun Y."/>
            <person name="Ma L."/>
            <person name="Shen B."/>
            <person name="Zhu C."/>
        </authorList>
    </citation>
    <scope>NUCLEOTIDE SEQUENCE [LARGE SCALE GENOMIC DNA]</scope>
</reference>
<reference evidence="2" key="2">
    <citation type="submission" date="2020-05" db="UniProtKB">
        <authorList>
            <consortium name="EnsemblMetazoa"/>
        </authorList>
    </citation>
    <scope>IDENTIFICATION</scope>
</reference>
<organism evidence="1">
    <name type="scientific">Anopheles sinensis</name>
    <name type="common">Mosquito</name>
    <dbReference type="NCBI Taxonomy" id="74873"/>
    <lineage>
        <taxon>Eukaryota</taxon>
        <taxon>Metazoa</taxon>
        <taxon>Ecdysozoa</taxon>
        <taxon>Arthropoda</taxon>
        <taxon>Hexapoda</taxon>
        <taxon>Insecta</taxon>
        <taxon>Pterygota</taxon>
        <taxon>Neoptera</taxon>
        <taxon>Endopterygota</taxon>
        <taxon>Diptera</taxon>
        <taxon>Nematocera</taxon>
        <taxon>Culicoidea</taxon>
        <taxon>Culicidae</taxon>
        <taxon>Anophelinae</taxon>
        <taxon>Anopheles</taxon>
    </lineage>
</organism>
<evidence type="ECO:0000313" key="3">
    <source>
        <dbReference type="Proteomes" id="UP000030765"/>
    </source>
</evidence>
<evidence type="ECO:0000313" key="1">
    <source>
        <dbReference type="EMBL" id="KFB51217.1"/>
    </source>
</evidence>
<protein>
    <submittedName>
        <fullName evidence="1 2">Uncharacterized protein</fullName>
    </submittedName>
</protein>
<name>A0A084WLX3_ANOSI</name>
<dbReference type="EMBL" id="KE525351">
    <property type="protein sequence ID" value="KFB51217.1"/>
    <property type="molecule type" value="Genomic_DNA"/>
</dbReference>
<proteinExistence type="predicted"/>
<accession>A0A084WLX3</accession>
<dbReference type="Proteomes" id="UP000030765">
    <property type="component" value="Unassembled WGS sequence"/>
</dbReference>
<evidence type="ECO:0000313" key="2">
    <source>
        <dbReference type="EnsemblMetazoa" id="ASIC019482-PA"/>
    </source>
</evidence>
<sequence>MKQLSVRLQQPIGTDAFGVRSTLRVVIVIGSLRLAYRVRTVSVLVFVGLARCTEFSDAAGTVPTPYCVVRLVRFVRIFAGLERISCLSVLCLPRVAYLFG</sequence>
<dbReference type="EnsemblMetazoa" id="ASIC019482-RA">
    <property type="protein sequence ID" value="ASIC019482-PA"/>
    <property type="gene ID" value="ASIC019482"/>
</dbReference>
<keyword evidence="3" id="KW-1185">Reference proteome</keyword>